<proteinExistence type="predicted"/>
<dbReference type="Proteomes" id="UP000823674">
    <property type="component" value="Chromosome A09"/>
</dbReference>
<dbReference type="Pfam" id="PF02362">
    <property type="entry name" value="B3"/>
    <property type="match status" value="2"/>
</dbReference>
<evidence type="ECO:0000256" key="5">
    <source>
        <dbReference type="ARBA" id="ARBA00023242"/>
    </source>
</evidence>
<keyword evidence="2" id="KW-0805">Transcription regulation</keyword>
<protein>
    <recommendedName>
        <fullName evidence="6">TF-B3 domain-containing protein</fullName>
    </recommendedName>
</protein>
<dbReference type="EMBL" id="JADBGQ010000008">
    <property type="protein sequence ID" value="KAG5382271.1"/>
    <property type="molecule type" value="Genomic_DNA"/>
</dbReference>
<sequence length="387" mass="44321">MVERSEKGSYARKDMEFFKVCLPEFSSRKLVIPPAFVNILEKPLPNQVVLLDEIGRLWNVETKTEEGVGDVVFKKGWEKFANDHSLEFGDFLVFSYDAVSRFSVKIFDKNGCKKYLVAVTTADRSRVAVEKEPVLVKPVDGISTKRCGKSRKRVSVKEEPSGGNRVRDPCEMGCVPENKKHKGFEEPDYKPKNPHFVRNITLCFRQMEIPTTFLKSNGIEMEEDFELCDENGKKWPMKVVIHDRGQRFSPGLWLSFCRSHKLSTSNKCLFEFIVRSDGTCNQVLVRIFRGRMLTTVTINGYQFVISKRVQYEEVAAELLKEEQVSKELHLKSSQTQTLNKKAVLNRIRNHKCIHNLKSLLHTSAAYGGSTVDAEYQWIDSGDIFSCP</sequence>
<dbReference type="InterPro" id="IPR003340">
    <property type="entry name" value="B3_DNA-bd"/>
</dbReference>
<keyword evidence="5" id="KW-0539">Nucleus</keyword>
<name>A0ABQ7L909_BRACM</name>
<evidence type="ECO:0000256" key="1">
    <source>
        <dbReference type="ARBA" id="ARBA00004123"/>
    </source>
</evidence>
<evidence type="ECO:0000256" key="4">
    <source>
        <dbReference type="ARBA" id="ARBA00023163"/>
    </source>
</evidence>
<keyword evidence="4" id="KW-0804">Transcription</keyword>
<reference evidence="7 8" key="1">
    <citation type="submission" date="2021-03" db="EMBL/GenBank/DDBJ databases">
        <authorList>
            <person name="King G.J."/>
            <person name="Bancroft I."/>
            <person name="Baten A."/>
            <person name="Bloomfield J."/>
            <person name="Borpatragohain P."/>
            <person name="He Z."/>
            <person name="Irish N."/>
            <person name="Irwin J."/>
            <person name="Liu K."/>
            <person name="Mauleon R.P."/>
            <person name="Moore J."/>
            <person name="Morris R."/>
            <person name="Ostergaard L."/>
            <person name="Wang B."/>
            <person name="Wells R."/>
        </authorList>
    </citation>
    <scope>NUCLEOTIDE SEQUENCE [LARGE SCALE GENOMIC DNA]</scope>
    <source>
        <strain evidence="7">R-o-18</strain>
        <tissue evidence="7">Leaf</tissue>
    </source>
</reference>
<dbReference type="Gene3D" id="2.40.330.10">
    <property type="entry name" value="DNA-binding pseudobarrel domain"/>
    <property type="match status" value="2"/>
</dbReference>
<evidence type="ECO:0000313" key="7">
    <source>
        <dbReference type="EMBL" id="KAG5382271.1"/>
    </source>
</evidence>
<gene>
    <name evidence="7" type="primary">A09p010550.1_BraROA</name>
    <name evidence="7" type="ORF">IGI04_033741</name>
</gene>
<keyword evidence="8" id="KW-1185">Reference proteome</keyword>
<dbReference type="InterPro" id="IPR015300">
    <property type="entry name" value="DNA-bd_pseudobarrel_sf"/>
</dbReference>
<dbReference type="SMART" id="SM01019">
    <property type="entry name" value="B3"/>
    <property type="match status" value="2"/>
</dbReference>
<accession>A0ABQ7L909</accession>
<dbReference type="SUPFAM" id="SSF101936">
    <property type="entry name" value="DNA-binding pseudobarrel domain"/>
    <property type="match status" value="2"/>
</dbReference>
<dbReference type="CDD" id="cd10017">
    <property type="entry name" value="B3_DNA"/>
    <property type="match status" value="2"/>
</dbReference>
<evidence type="ECO:0000313" key="8">
    <source>
        <dbReference type="Proteomes" id="UP000823674"/>
    </source>
</evidence>
<keyword evidence="3" id="KW-0238">DNA-binding</keyword>
<comment type="caution">
    <text evidence="7">The sequence shown here is derived from an EMBL/GenBank/DDBJ whole genome shotgun (WGS) entry which is preliminary data.</text>
</comment>
<organism evidence="7 8">
    <name type="scientific">Brassica rapa subsp. trilocularis</name>
    <dbReference type="NCBI Taxonomy" id="1813537"/>
    <lineage>
        <taxon>Eukaryota</taxon>
        <taxon>Viridiplantae</taxon>
        <taxon>Streptophyta</taxon>
        <taxon>Embryophyta</taxon>
        <taxon>Tracheophyta</taxon>
        <taxon>Spermatophyta</taxon>
        <taxon>Magnoliopsida</taxon>
        <taxon>eudicotyledons</taxon>
        <taxon>Gunneridae</taxon>
        <taxon>Pentapetalae</taxon>
        <taxon>rosids</taxon>
        <taxon>malvids</taxon>
        <taxon>Brassicales</taxon>
        <taxon>Brassicaceae</taxon>
        <taxon>Brassiceae</taxon>
        <taxon>Brassica</taxon>
    </lineage>
</organism>
<evidence type="ECO:0000259" key="6">
    <source>
        <dbReference type="PROSITE" id="PS50863"/>
    </source>
</evidence>
<dbReference type="InterPro" id="IPR050655">
    <property type="entry name" value="Plant_B3_domain"/>
</dbReference>
<comment type="subcellular location">
    <subcellularLocation>
        <location evidence="1">Nucleus</location>
    </subcellularLocation>
</comment>
<dbReference type="PANTHER" id="PTHR31920">
    <property type="entry name" value="B3 DOMAIN-CONTAINING"/>
    <property type="match status" value="1"/>
</dbReference>
<dbReference type="PROSITE" id="PS50863">
    <property type="entry name" value="B3"/>
    <property type="match status" value="2"/>
</dbReference>
<feature type="domain" description="TF-B3" evidence="6">
    <location>
        <begin position="15"/>
        <end position="110"/>
    </location>
</feature>
<evidence type="ECO:0000256" key="3">
    <source>
        <dbReference type="ARBA" id="ARBA00023125"/>
    </source>
</evidence>
<evidence type="ECO:0000256" key="2">
    <source>
        <dbReference type="ARBA" id="ARBA00023015"/>
    </source>
</evidence>
<dbReference type="PANTHER" id="PTHR31920:SF82">
    <property type="entry name" value="TF-B3 DOMAIN-CONTAINING PROTEIN"/>
    <property type="match status" value="1"/>
</dbReference>
<feature type="domain" description="TF-B3" evidence="6">
    <location>
        <begin position="192"/>
        <end position="291"/>
    </location>
</feature>